<reference evidence="3" key="1">
    <citation type="submission" date="2021-01" db="EMBL/GenBank/DDBJ databases">
        <authorList>
            <person name="Corre E."/>
            <person name="Pelletier E."/>
            <person name="Niang G."/>
            <person name="Scheremetjew M."/>
            <person name="Finn R."/>
            <person name="Kale V."/>
            <person name="Holt S."/>
            <person name="Cochrane G."/>
            <person name="Meng A."/>
            <person name="Brown T."/>
            <person name="Cohen L."/>
        </authorList>
    </citation>
    <scope>NUCLEOTIDE SEQUENCE</scope>
    <source>
        <strain evidence="3">CCCM811</strain>
    </source>
</reference>
<feature type="coiled-coil region" evidence="1">
    <location>
        <begin position="199"/>
        <end position="258"/>
    </location>
</feature>
<dbReference type="EMBL" id="HBIV01024948">
    <property type="protein sequence ID" value="CAE0666289.1"/>
    <property type="molecule type" value="Transcribed_RNA"/>
</dbReference>
<organism evidence="3">
    <name type="scientific">Lotharella globosa</name>
    <dbReference type="NCBI Taxonomy" id="91324"/>
    <lineage>
        <taxon>Eukaryota</taxon>
        <taxon>Sar</taxon>
        <taxon>Rhizaria</taxon>
        <taxon>Cercozoa</taxon>
        <taxon>Chlorarachniophyceae</taxon>
        <taxon>Lotharella</taxon>
    </lineage>
</organism>
<feature type="region of interest" description="Disordered" evidence="2">
    <location>
        <begin position="498"/>
        <end position="546"/>
    </location>
</feature>
<name>A0A7S3YYP3_9EUKA</name>
<protein>
    <submittedName>
        <fullName evidence="3">Uncharacterized protein</fullName>
    </submittedName>
</protein>
<feature type="compositionally biased region" description="Basic residues" evidence="2">
    <location>
        <begin position="514"/>
        <end position="526"/>
    </location>
</feature>
<accession>A0A7S3YYP3</accession>
<gene>
    <name evidence="3" type="ORF">LGLO00237_LOCUS17899</name>
</gene>
<evidence type="ECO:0000256" key="1">
    <source>
        <dbReference type="SAM" id="Coils"/>
    </source>
</evidence>
<evidence type="ECO:0000256" key="2">
    <source>
        <dbReference type="SAM" id="MobiDB-lite"/>
    </source>
</evidence>
<keyword evidence="1" id="KW-0175">Coiled coil</keyword>
<sequence>MAAPPPTMIGLQTPGGTERNAFKFEDPSLWTTFSAREDLLPNVRQGDEDGGELLAPIDVDNDRGSVLSENTIGFDDIEPRDNSLSTVEVPAEMLQFEIPDGLNTPPPETAGVADLRQKSSSSVNVRRGSTFDAMPDLKEVLEDMPELLDQKDVEVDRQKNIQIAIDAANEARRERNLEAVAAHEATEKLRRENIAMVVRVQEEARLAAEEELRKKLALENKERGENVERVQKLRAHALAEILAEKESADKREAAEREERIRLAVSLLDQEMDNELMAKKEEGRKSRKEEAQARSLAIQTAQQLRETALKEHESSEKKNAQIEGKMRRMSIQRAVAAQDHALSEAKIENSKIDAMERKERAKNIEEVIRLQEQTQADIIKEQEKDRAASERRRWMSVAQVWADVSLEQKRRCGSGEVTAKEEQTRKRLGGQIGLQIGLVSTEAARDGPLSPARMLEVAKSKSPPKSHRDAKISNEIKPFGFKIYNAGFEDVPKQTAEIKTRGQLLKEAQSADRSKGRRQRASRTRFRHAVDDEDEDEDEDFELEGEQDSPLMNLPRVCEYRGFCRFLWS</sequence>
<feature type="compositionally biased region" description="Acidic residues" evidence="2">
    <location>
        <begin position="530"/>
        <end position="546"/>
    </location>
</feature>
<proteinExistence type="predicted"/>
<dbReference type="AlphaFoldDB" id="A0A7S3YYP3"/>
<evidence type="ECO:0000313" key="3">
    <source>
        <dbReference type="EMBL" id="CAE0666289.1"/>
    </source>
</evidence>